<dbReference type="EMBL" id="CEKZ01000003">
    <property type="protein sequence ID" value="CEQ02222.1"/>
    <property type="molecule type" value="Genomic_DNA"/>
</dbReference>
<name>A0A0C7G8P2_PARSO</name>
<dbReference type="PROSITE" id="PS51257">
    <property type="entry name" value="PROKAR_LIPOPROTEIN"/>
    <property type="match status" value="1"/>
</dbReference>
<reference evidence="1 2" key="1">
    <citation type="submission" date="2015-01" db="EMBL/GenBank/DDBJ databases">
        <authorList>
            <person name="Aslett A.Martin."/>
            <person name="De Silva Nishadi"/>
        </authorList>
    </citation>
    <scope>NUCLEOTIDE SEQUENCE [LARGE SCALE GENOMIC DNA]</scope>
    <source>
        <strain evidence="1 2">R28058</strain>
    </source>
</reference>
<dbReference type="OrthoDB" id="1749668at2"/>
<organism evidence="1 2">
    <name type="scientific">Paraclostridium sordellii</name>
    <name type="common">Clostridium sordellii</name>
    <dbReference type="NCBI Taxonomy" id="1505"/>
    <lineage>
        <taxon>Bacteria</taxon>
        <taxon>Bacillati</taxon>
        <taxon>Bacillota</taxon>
        <taxon>Clostridia</taxon>
        <taxon>Peptostreptococcales</taxon>
        <taxon>Peptostreptococcaceae</taxon>
        <taxon>Paraclostridium</taxon>
    </lineage>
</organism>
<proteinExistence type="predicted"/>
<evidence type="ECO:0000313" key="2">
    <source>
        <dbReference type="Proteomes" id="UP000049127"/>
    </source>
</evidence>
<dbReference type="AlphaFoldDB" id="A0A0C7G8P2"/>
<evidence type="ECO:0000313" key="1">
    <source>
        <dbReference type="EMBL" id="CEQ02222.1"/>
    </source>
</evidence>
<accession>A0A0C7G8P2</accession>
<sequence>MKILNIVSMMLISILIFSGCSMKNNKIEIDEATQQKNITKVQNDITEIMGKNYEDVVKNIGKPYLTTYYVNSDDYKRYEKLDSDELLKQLHLEMVYPKEGYESSALYIEINKDKVIDVSSNEFVGTSHGFDDLPESSKSTDVIIDVYNNQKYINEEKLKGISIESYKGKNIEQLMKETPLDMPNAIAYGKNKDKVRNYFVVDKNGEKLSYIISITEDRGKIINISKVSKVSLINSLIDMSK</sequence>
<gene>
    <name evidence="1" type="ORF">R28058_00371</name>
</gene>
<dbReference type="Proteomes" id="UP000049127">
    <property type="component" value="Unassembled WGS sequence"/>
</dbReference>
<keyword evidence="1" id="KW-0449">Lipoprotein</keyword>
<protein>
    <submittedName>
        <fullName evidence="1">Lipoprotein</fullName>
    </submittedName>
</protein>
<dbReference type="RefSeq" id="WP_055335237.1">
    <property type="nucleotide sequence ID" value="NZ_CDNF01000003.1"/>
</dbReference>